<accession>A0A9P8UMS5</accession>
<evidence type="ECO:0000313" key="3">
    <source>
        <dbReference type="Proteomes" id="UP000758603"/>
    </source>
</evidence>
<dbReference type="AlphaFoldDB" id="A0A9P8UMS5"/>
<comment type="caution">
    <text evidence="2">The sequence shown here is derived from an EMBL/GenBank/DDBJ whole genome shotgun (WGS) entry which is preliminary data.</text>
</comment>
<dbReference type="OrthoDB" id="4708870at2759"/>
<feature type="region of interest" description="Disordered" evidence="1">
    <location>
        <begin position="393"/>
        <end position="421"/>
    </location>
</feature>
<organism evidence="2 3">
    <name type="scientific">Truncatella angustata</name>
    <dbReference type="NCBI Taxonomy" id="152316"/>
    <lineage>
        <taxon>Eukaryota</taxon>
        <taxon>Fungi</taxon>
        <taxon>Dikarya</taxon>
        <taxon>Ascomycota</taxon>
        <taxon>Pezizomycotina</taxon>
        <taxon>Sordariomycetes</taxon>
        <taxon>Xylariomycetidae</taxon>
        <taxon>Amphisphaeriales</taxon>
        <taxon>Sporocadaceae</taxon>
        <taxon>Truncatella</taxon>
    </lineage>
</organism>
<keyword evidence="3" id="KW-1185">Reference proteome</keyword>
<dbReference type="Proteomes" id="UP000758603">
    <property type="component" value="Unassembled WGS sequence"/>
</dbReference>
<dbReference type="RefSeq" id="XP_045959406.1">
    <property type="nucleotide sequence ID" value="XM_046107059.1"/>
</dbReference>
<name>A0A9P8UMS5_9PEZI</name>
<sequence length="512" mass="58988">MGGIAFSLKDPRGLNTPRMPPNVYRQVRDHCHSALRKRFMAVASPIEAPAKKDYGDVDVFVAWDKTQTPLGNFEDIGQLLGAPYARVDDLVNCEAQFAVPWPEGLDEPDGSVYELNLRYCQIDLHICQSINELHWMLWYYAHGDLKPMIQNMIRPFNITISTKGLFLRIPEIRNGSKRILITNEPSEALRLLDYDPFDPAWEHEFTSIEQLFKFTTKCRFFGGFHHTELTGEDGRIMAVRDVFKSWVADFIPTCVDSHTEAYMTSDQVRAIIFDLFPKTKAEYKLALLKAKKRKRSDLINHTIKPCIPLIEGMTTKWHNVASTALVEIIMDLNYSLGFAPTRLLRDVNGNYNEQEVRVFVKEAWKLVGDAAWDRQYGPMCKYGQCLEKKASEAEYEGENRSDEEPQTEDDDEGIKFPSRPEGFRQTCNVIKSGRYTREGDEDSAFETIYCEDSDEETGGLFKKPDYRDHDYSKHSRLDNLLPKNIDRWMDCVKQKKGNTIDPDLLEGLNMWA</sequence>
<gene>
    <name evidence="2" type="ORF">BKA67DRAFT_657098</name>
</gene>
<proteinExistence type="predicted"/>
<evidence type="ECO:0000313" key="2">
    <source>
        <dbReference type="EMBL" id="KAH6655141.1"/>
    </source>
</evidence>
<evidence type="ECO:0000256" key="1">
    <source>
        <dbReference type="SAM" id="MobiDB-lite"/>
    </source>
</evidence>
<dbReference type="EMBL" id="JAGPXC010000003">
    <property type="protein sequence ID" value="KAH6655141.1"/>
    <property type="molecule type" value="Genomic_DNA"/>
</dbReference>
<dbReference type="GeneID" id="70135950"/>
<feature type="compositionally biased region" description="Basic and acidic residues" evidence="1">
    <location>
        <begin position="393"/>
        <end position="403"/>
    </location>
</feature>
<protein>
    <submittedName>
        <fullName evidence="2">Uncharacterized protein</fullName>
    </submittedName>
</protein>
<reference evidence="2" key="1">
    <citation type="journal article" date="2021" name="Nat. Commun.">
        <title>Genetic determinants of endophytism in the Arabidopsis root mycobiome.</title>
        <authorList>
            <person name="Mesny F."/>
            <person name="Miyauchi S."/>
            <person name="Thiergart T."/>
            <person name="Pickel B."/>
            <person name="Atanasova L."/>
            <person name="Karlsson M."/>
            <person name="Huettel B."/>
            <person name="Barry K.W."/>
            <person name="Haridas S."/>
            <person name="Chen C."/>
            <person name="Bauer D."/>
            <person name="Andreopoulos W."/>
            <person name="Pangilinan J."/>
            <person name="LaButti K."/>
            <person name="Riley R."/>
            <person name="Lipzen A."/>
            <person name="Clum A."/>
            <person name="Drula E."/>
            <person name="Henrissat B."/>
            <person name="Kohler A."/>
            <person name="Grigoriev I.V."/>
            <person name="Martin F.M."/>
            <person name="Hacquard S."/>
        </authorList>
    </citation>
    <scope>NUCLEOTIDE SEQUENCE</scope>
    <source>
        <strain evidence="2">MPI-SDFR-AT-0073</strain>
    </source>
</reference>